<dbReference type="RefSeq" id="WP_237240112.1">
    <property type="nucleotide sequence ID" value="NZ_JAKKDU010000011.1"/>
</dbReference>
<sequence>MKRKNLIALIAIHFIISCNTLEPTAKLKLNNIQVIGSHNSYKKSIEPALLEIAKQTVTKSVEALQYSHVSLTEQLNNYGLRNLEIDVVVDTEGGKFANPVGIELLKQNEIEPQPYDTLGLLNTKGFKVIHIPDLDFRTTCYRLVDCLNEIKAWSDAHPRHLPIAITFNAKTENLEIEGFQELLPFTAKVFNDLEREILSELPRSKLITPDDVRGDFYTLEEAVKANNWPTLEDARGKIILVLDEEGEKRDVYIKGHPSLKGRLFFTNSKPGTPEAAFLIVNNPIKYQDSIKALVRAGYLVRTRADADTREARTGDYTKFKAALNSGAHYISTDYYQEDKSLNTNYEIEMPNGVVGRCNPVLLVKPFLNVDLE</sequence>
<protein>
    <submittedName>
        <fullName evidence="1">Phosphatidylinositol-specific phospholipase C1-like protein</fullName>
    </submittedName>
</protein>
<dbReference type="EMBL" id="JAKKDU010000011">
    <property type="protein sequence ID" value="MCF7568774.1"/>
    <property type="molecule type" value="Genomic_DNA"/>
</dbReference>
<dbReference type="Pfam" id="PF16670">
    <property type="entry name" value="PI-PLC-C1"/>
    <property type="match status" value="1"/>
</dbReference>
<dbReference type="Gene3D" id="3.20.20.190">
    <property type="entry name" value="Phosphatidylinositol (PI) phosphodiesterase"/>
    <property type="match status" value="1"/>
</dbReference>
<dbReference type="AlphaFoldDB" id="A0AAE3ER06"/>
<dbReference type="SUPFAM" id="SSF51695">
    <property type="entry name" value="PLC-like phosphodiesterases"/>
    <property type="match status" value="1"/>
</dbReference>
<proteinExistence type="predicted"/>
<dbReference type="InterPro" id="IPR017946">
    <property type="entry name" value="PLC-like_Pdiesterase_TIM-brl"/>
</dbReference>
<dbReference type="GO" id="GO:0006629">
    <property type="term" value="P:lipid metabolic process"/>
    <property type="evidence" value="ECO:0007669"/>
    <property type="project" value="InterPro"/>
</dbReference>
<reference evidence="1" key="1">
    <citation type="submission" date="2022-01" db="EMBL/GenBank/DDBJ databases">
        <title>Draft genome sequence of Sabulilitoribacter arenilitoris KCTC 52401.</title>
        <authorList>
            <person name="Oh J.-S."/>
        </authorList>
    </citation>
    <scope>NUCLEOTIDE SEQUENCE</scope>
    <source>
        <strain evidence="1">HMF6543</strain>
    </source>
</reference>
<comment type="caution">
    <text evidence="1">The sequence shown here is derived from an EMBL/GenBank/DDBJ whole genome shotgun (WGS) entry which is preliminary data.</text>
</comment>
<dbReference type="InterPro" id="IPR032075">
    <property type="entry name" value="PI-PLC-C1"/>
</dbReference>
<name>A0AAE3ER06_9FLAO</name>
<accession>A0AAE3ER06</accession>
<gene>
    <name evidence="1" type="ORF">L3X37_10410</name>
</gene>
<keyword evidence="2" id="KW-1185">Reference proteome</keyword>
<dbReference type="Proteomes" id="UP001199795">
    <property type="component" value="Unassembled WGS sequence"/>
</dbReference>
<dbReference type="PROSITE" id="PS51257">
    <property type="entry name" value="PROKAR_LIPOPROTEIN"/>
    <property type="match status" value="1"/>
</dbReference>
<evidence type="ECO:0000313" key="2">
    <source>
        <dbReference type="Proteomes" id="UP001199795"/>
    </source>
</evidence>
<evidence type="ECO:0000313" key="1">
    <source>
        <dbReference type="EMBL" id="MCF7568774.1"/>
    </source>
</evidence>
<dbReference type="CDD" id="cd08589">
    <property type="entry name" value="PI-PLCc_SaPLC1_like"/>
    <property type="match status" value="1"/>
</dbReference>
<organism evidence="1 2">
    <name type="scientific">Wocania arenilitoris</name>
    <dbReference type="NCBI Taxonomy" id="2044858"/>
    <lineage>
        <taxon>Bacteria</taxon>
        <taxon>Pseudomonadati</taxon>
        <taxon>Bacteroidota</taxon>
        <taxon>Flavobacteriia</taxon>
        <taxon>Flavobacteriales</taxon>
        <taxon>Flavobacteriaceae</taxon>
        <taxon>Wocania</taxon>
    </lineage>
</organism>
<dbReference type="GO" id="GO:0008081">
    <property type="term" value="F:phosphoric diester hydrolase activity"/>
    <property type="evidence" value="ECO:0007669"/>
    <property type="project" value="InterPro"/>
</dbReference>